<name>A0ABX1WXS1_9BACT</name>
<accession>A0ABX1WXS1</accession>
<evidence type="ECO:0000313" key="2">
    <source>
        <dbReference type="Proteomes" id="UP000732105"/>
    </source>
</evidence>
<organism evidence="1 2">
    <name type="scientific">Marinifilum caeruleilacunae</name>
    <dbReference type="NCBI Taxonomy" id="2499076"/>
    <lineage>
        <taxon>Bacteria</taxon>
        <taxon>Pseudomonadati</taxon>
        <taxon>Bacteroidota</taxon>
        <taxon>Bacteroidia</taxon>
        <taxon>Marinilabiliales</taxon>
        <taxon>Marinifilaceae</taxon>
    </lineage>
</organism>
<reference evidence="1 2" key="1">
    <citation type="submission" date="2018-12" db="EMBL/GenBank/DDBJ databases">
        <title>Marinifilum JC070 sp. nov., a marine bacterium isolated from Yongle Blue Hole in the South China Sea.</title>
        <authorList>
            <person name="Fu T."/>
        </authorList>
    </citation>
    <scope>NUCLEOTIDE SEQUENCE [LARGE SCALE GENOMIC DNA]</scope>
    <source>
        <strain evidence="1 2">JC070</strain>
    </source>
</reference>
<gene>
    <name evidence="1" type="ORF">ELS83_13795</name>
</gene>
<sequence>MFYPNEFIDTTTNQVNFTFGFSSNLYGDEDCFKIKNRNIFSVNIGGNNHMSSRFIDTLLLSSIKQLFKEFTLNENNSEELPEKSIKFIPLLDTLQVSKGALFIKTQLIPDSTQKSTDWFLIKNVIKIAQLSILELRNESAQLYFNKSYQESSLKEKWALSQYHPIQIWFYPNAYQPKKPPPPPPPILSPKALELLEEIEFDEELEIVYEIFEEEEECEEEAISKTG</sequence>
<keyword evidence="2" id="KW-1185">Reference proteome</keyword>
<evidence type="ECO:0000313" key="1">
    <source>
        <dbReference type="EMBL" id="NOU60892.1"/>
    </source>
</evidence>
<protein>
    <submittedName>
        <fullName evidence="1">Uncharacterized protein</fullName>
    </submittedName>
</protein>
<comment type="caution">
    <text evidence="1">The sequence shown here is derived from an EMBL/GenBank/DDBJ whole genome shotgun (WGS) entry which is preliminary data.</text>
</comment>
<proteinExistence type="predicted"/>
<dbReference type="Proteomes" id="UP000732105">
    <property type="component" value="Unassembled WGS sequence"/>
</dbReference>
<dbReference type="EMBL" id="RZNH01000024">
    <property type="protein sequence ID" value="NOU60892.1"/>
    <property type="molecule type" value="Genomic_DNA"/>
</dbReference>
<dbReference type="RefSeq" id="WP_171596165.1">
    <property type="nucleotide sequence ID" value="NZ_RZNH01000024.1"/>
</dbReference>